<protein>
    <submittedName>
        <fullName evidence="3">Peptidoglycan DD-metalloendopeptidase family protein</fullName>
    </submittedName>
</protein>
<dbReference type="RefSeq" id="WP_253755235.1">
    <property type="nucleotide sequence ID" value="NZ_JAMZDZ010000001.1"/>
</dbReference>
<evidence type="ECO:0000313" key="3">
    <source>
        <dbReference type="EMBL" id="MFC4131576.1"/>
    </source>
</evidence>
<dbReference type="EMBL" id="JBHSAY010000006">
    <property type="protein sequence ID" value="MFC4131576.1"/>
    <property type="molecule type" value="Genomic_DNA"/>
</dbReference>
<dbReference type="InterPro" id="IPR016047">
    <property type="entry name" value="M23ase_b-sheet_dom"/>
</dbReference>
<feature type="domain" description="M23ase beta-sheet core" evidence="2">
    <location>
        <begin position="80"/>
        <end position="178"/>
    </location>
</feature>
<sequence>MNEDNRTQPCCGGTGDGSAPAPVSRRDLLRRSAIVGGGVLAGGLLVPGTALAAPSIYNPFSAYPITGTWQDHLNRGSLGGIDFAMAVGTPLPACGAGTIQNTPYNGTGGHTVTIYHSEGYRSQYLHLSQFRLANGTAVAAGTVVGWSGGAAGADGAGNSTGPHVHWHMIDPNGVRINPLTYAPGPSTSSEGRILQEIAQAGGYTGPVDGVPGVNTWKGVQTVVRGYGYTGPIDGVPGTNTYAALQRLAQKGGYAGPVDGALGPNSWKGIQTVLRGFGYSGPIDGVPGANTYAALQRLAKLGGYTGPIDGALGPNTWKGVQTVLRGFGYTGPVDGVAGVNTYAGLQRMARLGGYAGPIDGVPGPNTWAGLARLI</sequence>
<dbReference type="PANTHER" id="PTHR21666:SF294">
    <property type="entry name" value="PEPTIDASE M23"/>
    <property type="match status" value="1"/>
</dbReference>
<dbReference type="Gene3D" id="2.70.70.10">
    <property type="entry name" value="Glucose Permease (Domain IIA)"/>
    <property type="match status" value="1"/>
</dbReference>
<evidence type="ECO:0000259" key="2">
    <source>
        <dbReference type="Pfam" id="PF01551"/>
    </source>
</evidence>
<organism evidence="3 4">
    <name type="scientific">Hamadaea flava</name>
    <dbReference type="NCBI Taxonomy" id="1742688"/>
    <lineage>
        <taxon>Bacteria</taxon>
        <taxon>Bacillati</taxon>
        <taxon>Actinomycetota</taxon>
        <taxon>Actinomycetes</taxon>
        <taxon>Micromonosporales</taxon>
        <taxon>Micromonosporaceae</taxon>
        <taxon>Hamadaea</taxon>
    </lineage>
</organism>
<proteinExistence type="predicted"/>
<dbReference type="InterPro" id="IPR036365">
    <property type="entry name" value="PGBD-like_sf"/>
</dbReference>
<evidence type="ECO:0000313" key="4">
    <source>
        <dbReference type="Proteomes" id="UP001595816"/>
    </source>
</evidence>
<dbReference type="Proteomes" id="UP001595816">
    <property type="component" value="Unassembled WGS sequence"/>
</dbReference>
<dbReference type="Pfam" id="PF01551">
    <property type="entry name" value="Peptidase_M23"/>
    <property type="match status" value="1"/>
</dbReference>
<dbReference type="InterPro" id="IPR011055">
    <property type="entry name" value="Dup_hybrid_motif"/>
</dbReference>
<comment type="caution">
    <text evidence="3">The sequence shown here is derived from an EMBL/GenBank/DDBJ whole genome shotgun (WGS) entry which is preliminary data.</text>
</comment>
<dbReference type="PANTHER" id="PTHR21666">
    <property type="entry name" value="PEPTIDASE-RELATED"/>
    <property type="match status" value="1"/>
</dbReference>
<evidence type="ECO:0000256" key="1">
    <source>
        <dbReference type="SAM" id="MobiDB-lite"/>
    </source>
</evidence>
<reference evidence="4" key="1">
    <citation type="journal article" date="2019" name="Int. J. Syst. Evol. Microbiol.">
        <title>The Global Catalogue of Microorganisms (GCM) 10K type strain sequencing project: providing services to taxonomists for standard genome sequencing and annotation.</title>
        <authorList>
            <consortium name="The Broad Institute Genomics Platform"/>
            <consortium name="The Broad Institute Genome Sequencing Center for Infectious Disease"/>
            <person name="Wu L."/>
            <person name="Ma J."/>
        </authorList>
    </citation>
    <scope>NUCLEOTIDE SEQUENCE [LARGE SCALE GENOMIC DNA]</scope>
    <source>
        <strain evidence="4">CGMCC 4.7289</strain>
    </source>
</reference>
<gene>
    <name evidence="3" type="ORF">ACFOZ4_13275</name>
</gene>
<dbReference type="NCBIfam" id="TIGR01409">
    <property type="entry name" value="TAT_signal_seq"/>
    <property type="match status" value="1"/>
</dbReference>
<dbReference type="SUPFAM" id="SSF51261">
    <property type="entry name" value="Duplicated hybrid motif"/>
    <property type="match status" value="1"/>
</dbReference>
<dbReference type="SUPFAM" id="SSF47090">
    <property type="entry name" value="PGBD-like"/>
    <property type="match status" value="2"/>
</dbReference>
<dbReference type="InterPro" id="IPR050570">
    <property type="entry name" value="Cell_wall_metabolism_enzyme"/>
</dbReference>
<dbReference type="CDD" id="cd12797">
    <property type="entry name" value="M23_peptidase"/>
    <property type="match status" value="1"/>
</dbReference>
<dbReference type="InterPro" id="IPR019546">
    <property type="entry name" value="TAT_signal_bac_arc"/>
</dbReference>
<dbReference type="InterPro" id="IPR036366">
    <property type="entry name" value="PGBDSf"/>
</dbReference>
<keyword evidence="4" id="KW-1185">Reference proteome</keyword>
<dbReference type="InterPro" id="IPR006311">
    <property type="entry name" value="TAT_signal"/>
</dbReference>
<accession>A0ABV8LKS2</accession>
<feature type="region of interest" description="Disordered" evidence="1">
    <location>
        <begin position="1"/>
        <end position="23"/>
    </location>
</feature>
<name>A0ABV8LKS2_9ACTN</name>
<dbReference type="PROSITE" id="PS51318">
    <property type="entry name" value="TAT"/>
    <property type="match status" value="1"/>
</dbReference>
<dbReference type="Gene3D" id="1.10.101.10">
    <property type="entry name" value="PGBD-like superfamily/PGBD"/>
    <property type="match status" value="3"/>
</dbReference>